<name>A0A0L9YA88_CLOBO</name>
<proteinExistence type="predicted"/>
<dbReference type="EMBL" id="SWOV01000014">
    <property type="protein sequence ID" value="NFF87643.1"/>
    <property type="molecule type" value="Genomic_DNA"/>
</dbReference>
<sequence>MEKVKLSELEKDTIVLVDGNSQINTVFDILEDFEGFKNKKIYTTKEYKANFDAENIINNAIENEYNNGMYEDWDDSIKAYVTEEDIKDLQKIFDRILARNPSSNIAYESDKLIDIDLEKV</sequence>
<dbReference type="Proteomes" id="UP000476820">
    <property type="component" value="Unassembled WGS sequence"/>
</dbReference>
<comment type="caution">
    <text evidence="1">The sequence shown here is derived from an EMBL/GenBank/DDBJ whole genome shotgun (WGS) entry which is preliminary data.</text>
</comment>
<dbReference type="AlphaFoldDB" id="A0A0L9YA88"/>
<dbReference type="RefSeq" id="WP_053342020.1">
    <property type="nucleotide sequence ID" value="NZ_LFPG01000004.1"/>
</dbReference>
<organism evidence="1 2">
    <name type="scientific">Clostridium botulinum</name>
    <dbReference type="NCBI Taxonomy" id="1491"/>
    <lineage>
        <taxon>Bacteria</taxon>
        <taxon>Bacillati</taxon>
        <taxon>Bacillota</taxon>
        <taxon>Clostridia</taxon>
        <taxon>Eubacteriales</taxon>
        <taxon>Clostridiaceae</taxon>
        <taxon>Clostridium</taxon>
    </lineage>
</organism>
<protein>
    <submittedName>
        <fullName evidence="1">Uncharacterized protein</fullName>
    </submittedName>
</protein>
<evidence type="ECO:0000313" key="2">
    <source>
        <dbReference type="Proteomes" id="UP000476820"/>
    </source>
</evidence>
<dbReference type="OrthoDB" id="2086576at2"/>
<reference evidence="1 2" key="1">
    <citation type="submission" date="2019-04" db="EMBL/GenBank/DDBJ databases">
        <title>Genome sequencing of Clostridium botulinum Groups I-IV and Clostridium butyricum.</title>
        <authorList>
            <person name="Brunt J."/>
            <person name="Van Vliet A.H.M."/>
            <person name="Stringer S.C."/>
            <person name="Carter A.T."/>
            <person name="Peck M.W."/>
        </authorList>
    </citation>
    <scope>NUCLEOTIDE SEQUENCE [LARGE SCALE GENOMIC DNA]</scope>
    <source>
        <strain evidence="1 2">1605</strain>
    </source>
</reference>
<gene>
    <name evidence="1" type="ORF">FC774_07115</name>
</gene>
<evidence type="ECO:0000313" key="1">
    <source>
        <dbReference type="EMBL" id="NFF87643.1"/>
    </source>
</evidence>
<accession>A0A0L9YA88</accession>